<dbReference type="Gene3D" id="3.30.2000.20">
    <property type="match status" value="1"/>
</dbReference>
<accession>A0A2R4ME81</accession>
<evidence type="ECO:0000313" key="1">
    <source>
        <dbReference type="EMBL" id="AVX04348.1"/>
    </source>
</evidence>
<gene>
    <name evidence="1" type="ORF">MXMO3_01823</name>
</gene>
<evidence type="ECO:0008006" key="3">
    <source>
        <dbReference type="Google" id="ProtNLM"/>
    </source>
</evidence>
<evidence type="ECO:0000313" key="2">
    <source>
        <dbReference type="Proteomes" id="UP000258927"/>
    </source>
</evidence>
<organism evidence="1 2">
    <name type="scientific">Maritalea myrionectae</name>
    <dbReference type="NCBI Taxonomy" id="454601"/>
    <lineage>
        <taxon>Bacteria</taxon>
        <taxon>Pseudomonadati</taxon>
        <taxon>Pseudomonadota</taxon>
        <taxon>Alphaproteobacteria</taxon>
        <taxon>Hyphomicrobiales</taxon>
        <taxon>Devosiaceae</taxon>
        <taxon>Maritalea</taxon>
    </lineage>
</organism>
<dbReference type="AlphaFoldDB" id="A0A2R4ME81"/>
<dbReference type="KEGG" id="mmyr:MXMO3_01823"/>
<dbReference type="Proteomes" id="UP000258927">
    <property type="component" value="Chromosome"/>
</dbReference>
<dbReference type="InterPro" id="IPR025395">
    <property type="entry name" value="Phage_tail_terminator-like"/>
</dbReference>
<sequence>MATPTPEVAIWLALKARLDALTLSPALQIDYPNEHFTPPAGENYLSANILRNDPSFATMGSTGKTRHRGIFQIFLYAKKDQNFAVASEIAGDIAKHFEPPLDLTNNGYTVRVDRPPTVGSDISRAEDPKMRIPISIRYSADANRS</sequence>
<dbReference type="RefSeq" id="WP_117395678.1">
    <property type="nucleotide sequence ID" value="NZ_CP021330.1"/>
</dbReference>
<dbReference type="EMBL" id="CP021330">
    <property type="protein sequence ID" value="AVX04348.1"/>
    <property type="molecule type" value="Genomic_DNA"/>
</dbReference>
<dbReference type="Pfam" id="PF13554">
    <property type="entry name" value="Phage_tail_terminator_5"/>
    <property type="match status" value="1"/>
</dbReference>
<keyword evidence="2" id="KW-1185">Reference proteome</keyword>
<protein>
    <recommendedName>
        <fullName evidence="3">Tail terminator</fullName>
    </recommendedName>
</protein>
<name>A0A2R4ME81_9HYPH</name>
<reference evidence="1 2" key="1">
    <citation type="submission" date="2017-05" db="EMBL/GenBank/DDBJ databases">
        <title>Genome Analysis of Maritalea myrionectae HL2708#5.</title>
        <authorList>
            <consortium name="Cotde Inc.-PKNU"/>
            <person name="Jang D."/>
            <person name="Oh H.-M."/>
        </authorList>
    </citation>
    <scope>NUCLEOTIDE SEQUENCE [LARGE SCALE GENOMIC DNA]</scope>
    <source>
        <strain evidence="1 2">HL2708#5</strain>
    </source>
</reference>
<proteinExistence type="predicted"/>